<evidence type="ECO:0000313" key="2">
    <source>
        <dbReference type="EMBL" id="SUG50963.1"/>
    </source>
</evidence>
<evidence type="ECO:0000313" key="3">
    <source>
        <dbReference type="Proteomes" id="UP000254741"/>
    </source>
</evidence>
<protein>
    <submittedName>
        <fullName evidence="2">Uncharacterized protein</fullName>
    </submittedName>
</protein>
<proteinExistence type="predicted"/>
<dbReference type="Proteomes" id="UP000254741">
    <property type="component" value="Unassembled WGS sequence"/>
</dbReference>
<organism evidence="2 4">
    <name type="scientific">Salmonella enterica subsp. arizonae</name>
    <dbReference type="NCBI Taxonomy" id="59203"/>
    <lineage>
        <taxon>Bacteria</taxon>
        <taxon>Pseudomonadati</taxon>
        <taxon>Pseudomonadota</taxon>
        <taxon>Gammaproteobacteria</taxon>
        <taxon>Enterobacterales</taxon>
        <taxon>Enterobacteriaceae</taxon>
        <taxon>Salmonella</taxon>
    </lineage>
</organism>
<evidence type="ECO:0000313" key="1">
    <source>
        <dbReference type="EMBL" id="SUG45822.1"/>
    </source>
</evidence>
<accession>A0A379TKV3</accession>
<gene>
    <name evidence="2" type="ORF">NCTC7303_03279</name>
    <name evidence="1" type="ORF">NCTC8297_01015</name>
</gene>
<dbReference type="Proteomes" id="UP000255443">
    <property type="component" value="Unassembled WGS sequence"/>
</dbReference>
<reference evidence="3 4" key="1">
    <citation type="submission" date="2018-06" db="EMBL/GenBank/DDBJ databases">
        <authorList>
            <consortium name="Pathogen Informatics"/>
            <person name="Doyle S."/>
        </authorList>
    </citation>
    <scope>NUCLEOTIDE SEQUENCE [LARGE SCALE GENOMIC DNA]</scope>
    <source>
        <strain evidence="2 4">NCTC7303</strain>
        <strain evidence="1 3">NCTC8297</strain>
    </source>
</reference>
<sequence length="48" mass="5515">MCHTNGIKIIRNDTYFNFRFDKSLYSSQTLIGKYVLEVKLSGTLNLAT</sequence>
<evidence type="ECO:0000313" key="4">
    <source>
        <dbReference type="Proteomes" id="UP000255443"/>
    </source>
</evidence>
<name>A0A379TKV3_SALER</name>
<dbReference type="AlphaFoldDB" id="A0A379TKV3"/>
<dbReference type="EMBL" id="UGXG01000002">
    <property type="protein sequence ID" value="SUG45822.1"/>
    <property type="molecule type" value="Genomic_DNA"/>
</dbReference>
<dbReference type="EMBL" id="UGXC01000003">
    <property type="protein sequence ID" value="SUG50963.1"/>
    <property type="molecule type" value="Genomic_DNA"/>
</dbReference>